<name>A0A8T0HFK4_CERPU</name>
<reference evidence="1 2" key="1">
    <citation type="submission" date="2020-06" db="EMBL/GenBank/DDBJ databases">
        <title>WGS assembly of Ceratodon purpureus strain R40.</title>
        <authorList>
            <person name="Carey S.B."/>
            <person name="Jenkins J."/>
            <person name="Shu S."/>
            <person name="Lovell J.T."/>
            <person name="Sreedasyam A."/>
            <person name="Maumus F."/>
            <person name="Tiley G.P."/>
            <person name="Fernandez-Pozo N."/>
            <person name="Barry K."/>
            <person name="Chen C."/>
            <person name="Wang M."/>
            <person name="Lipzen A."/>
            <person name="Daum C."/>
            <person name="Saski C.A."/>
            <person name="Payton A.C."/>
            <person name="Mcbreen J.C."/>
            <person name="Conrad R.E."/>
            <person name="Kollar L.M."/>
            <person name="Olsson S."/>
            <person name="Huttunen S."/>
            <person name="Landis J.B."/>
            <person name="Wickett N.J."/>
            <person name="Johnson M.G."/>
            <person name="Rensing S.A."/>
            <person name="Grimwood J."/>
            <person name="Schmutz J."/>
            <person name="Mcdaniel S.F."/>
        </authorList>
    </citation>
    <scope>NUCLEOTIDE SEQUENCE [LARGE SCALE GENOMIC DNA]</scope>
    <source>
        <strain evidence="1 2">R40</strain>
    </source>
</reference>
<accession>A0A8T0HFK4</accession>
<evidence type="ECO:0000313" key="1">
    <source>
        <dbReference type="EMBL" id="KAG0570561.1"/>
    </source>
</evidence>
<dbReference type="EMBL" id="CM026427">
    <property type="protein sequence ID" value="KAG0570561.1"/>
    <property type="molecule type" value="Genomic_DNA"/>
</dbReference>
<evidence type="ECO:0000313" key="2">
    <source>
        <dbReference type="Proteomes" id="UP000822688"/>
    </source>
</evidence>
<comment type="caution">
    <text evidence="1">The sequence shown here is derived from an EMBL/GenBank/DDBJ whole genome shotgun (WGS) entry which is preliminary data.</text>
</comment>
<proteinExistence type="predicted"/>
<sequence length="126" mass="14650">MESLTIARLVIQAFIIQSFSNLTDGTRFRKAFTQQLVRKRKLNRSNNTSHRRPRVSLKRLFPKTQFTLGSIPQHEPLKLIRVLKCLGKTSPLSQKNIVEKQDKEPKDSDEHQEILCKLQKISSCQH</sequence>
<organism evidence="1 2">
    <name type="scientific">Ceratodon purpureus</name>
    <name type="common">Fire moss</name>
    <name type="synonym">Dicranum purpureum</name>
    <dbReference type="NCBI Taxonomy" id="3225"/>
    <lineage>
        <taxon>Eukaryota</taxon>
        <taxon>Viridiplantae</taxon>
        <taxon>Streptophyta</taxon>
        <taxon>Embryophyta</taxon>
        <taxon>Bryophyta</taxon>
        <taxon>Bryophytina</taxon>
        <taxon>Bryopsida</taxon>
        <taxon>Dicranidae</taxon>
        <taxon>Pseudoditrichales</taxon>
        <taxon>Ditrichaceae</taxon>
        <taxon>Ceratodon</taxon>
    </lineage>
</organism>
<protein>
    <submittedName>
        <fullName evidence="1">Uncharacterized protein</fullName>
    </submittedName>
</protein>
<keyword evidence="2" id="KW-1185">Reference proteome</keyword>
<dbReference type="AlphaFoldDB" id="A0A8T0HFK4"/>
<dbReference type="Proteomes" id="UP000822688">
    <property type="component" value="Chromosome 6"/>
</dbReference>
<gene>
    <name evidence="1" type="ORF">KC19_6G170900</name>
</gene>